<dbReference type="EMBL" id="CCSD01000032">
    <property type="protein sequence ID" value="CDZ87399.1"/>
    <property type="molecule type" value="Genomic_DNA"/>
</dbReference>
<dbReference type="Proteomes" id="UP000042997">
    <property type="component" value="Unassembled WGS sequence"/>
</dbReference>
<evidence type="ECO:0008006" key="4">
    <source>
        <dbReference type="Google" id="ProtNLM"/>
    </source>
</evidence>
<keyword evidence="1" id="KW-1133">Transmembrane helix</keyword>
<organism evidence="2 3">
    <name type="scientific">Rhodococcus ruber</name>
    <dbReference type="NCBI Taxonomy" id="1830"/>
    <lineage>
        <taxon>Bacteria</taxon>
        <taxon>Bacillati</taxon>
        <taxon>Actinomycetota</taxon>
        <taxon>Actinomycetes</taxon>
        <taxon>Mycobacteriales</taxon>
        <taxon>Nocardiaceae</taxon>
        <taxon>Rhodococcus</taxon>
    </lineage>
</organism>
<feature type="transmembrane region" description="Helical" evidence="1">
    <location>
        <begin position="660"/>
        <end position="681"/>
    </location>
</feature>
<evidence type="ECO:0000256" key="1">
    <source>
        <dbReference type="SAM" id="Phobius"/>
    </source>
</evidence>
<sequence length="691" mass="71032">MGNAQRTVSDIAPHCHGEVALVPHFVPINRKVPDVPTQTIRRAGHALLVPALAALTVLAAAPAAAQDPVDPPGDVVFGTQTLGFGDIVAFRGHSDTATLTVPVPDGLRPVAFDTTVQMPANVSRGWIDVQSQGLLLARIDLPAAGTLVPVSLPLEAAPVVDRAVTVTLTVHLLPFDGICPEDWTDRSVVLRDGRVRYTGAPTPPAVVADFLPPILESLELSLPADPTPAESATALDLTAAVTAQYTGRPLRVTVQTLPGDDAVPPAPAGPFTRQIAIVETDGAGAAALVDVPGGVPALAVTGNADALRNQARLVTSDVSSVAVASAATVGTLGLPPRLSPDATTLAELGLGGLTDTGVGVVEVPLGIDQTRLGRPSHNLRINLQGSYTPLPTTEGGLVSVTVGDTVVDSWPADATGRLDRWITVPDTVLGRVTDVVVSLRSTGGTHQCGLQQPMTLTVDAGSRVTTEPADPPQPGGFRSLPQALLPKVNVAATEAGIADTARAVALVAGLQGLTSVPLDPEWVSLDEAATGSTPAIVVAADGRVPEQLELPLAGTQGRTLDLVDPATGDATSVTFPTDVEFASLQVARDGERAVLVAAATDVPAELDRTLGWLAAQPQRWAELDGDVLFTTADRDPVELALTDPATESTSQQSLGVSTTWVLVGGGIVLAAGLAAAVIGALRWRRGRPRPH</sequence>
<keyword evidence="1" id="KW-0812">Transmembrane</keyword>
<evidence type="ECO:0000313" key="2">
    <source>
        <dbReference type="EMBL" id="CDZ87399.1"/>
    </source>
</evidence>
<keyword evidence="1" id="KW-0472">Membrane</keyword>
<protein>
    <recommendedName>
        <fullName evidence="4">Cellulose biosynthesis cyclic di-GMP-binding regulatory protein BcsB</fullName>
    </recommendedName>
</protein>
<evidence type="ECO:0000313" key="3">
    <source>
        <dbReference type="Proteomes" id="UP000042997"/>
    </source>
</evidence>
<name>A0A098BFB2_9NOCA</name>
<dbReference type="AlphaFoldDB" id="A0A098BFB2"/>
<reference evidence="2 3" key="1">
    <citation type="journal article" date="2014" name="Genome Announc.">
        <title>Draft Genome Sequence of Propane- and Butane-Oxidizing Actinobacterium Rhodococcus ruber IEGM 231.</title>
        <authorList>
            <person name="Ivshina I.B."/>
            <person name="Kuyukina M.S."/>
            <person name="Krivoruchko A.V."/>
            <person name="Barbe V."/>
            <person name="Fischer C."/>
        </authorList>
    </citation>
    <scope>NUCLEOTIDE SEQUENCE [LARGE SCALE GENOMIC DNA]</scope>
</reference>
<dbReference type="SMR" id="A0A098BFB2"/>
<proteinExistence type="predicted"/>
<gene>
    <name evidence="2" type="ORF">RHRU231_230227</name>
</gene>
<dbReference type="eggNOG" id="ENOG5033823">
    <property type="taxonomic scope" value="Bacteria"/>
</dbReference>
<accession>A0A098BFB2</accession>